<evidence type="ECO:0000256" key="2">
    <source>
        <dbReference type="ARBA" id="ARBA00022840"/>
    </source>
</evidence>
<dbReference type="PANTHER" id="PTHR42855:SF2">
    <property type="entry name" value="DRUG RESISTANCE ABC TRANSPORTER,ATP-BINDING PROTEIN"/>
    <property type="match status" value="1"/>
</dbReference>
<accession>A0ABR5AGV2</accession>
<dbReference type="SMART" id="SM00382">
    <property type="entry name" value="AAA"/>
    <property type="match status" value="2"/>
</dbReference>
<evidence type="ECO:0000313" key="5">
    <source>
        <dbReference type="Proteomes" id="UP000031967"/>
    </source>
</evidence>
<dbReference type="Pfam" id="PF00005">
    <property type="entry name" value="ABC_tran"/>
    <property type="match status" value="2"/>
</dbReference>
<dbReference type="InterPro" id="IPR003593">
    <property type="entry name" value="AAA+_ATPase"/>
</dbReference>
<comment type="caution">
    <text evidence="4">The sequence shown here is derived from an EMBL/GenBank/DDBJ whole genome shotgun (WGS) entry which is preliminary data.</text>
</comment>
<feature type="domain" description="ABC transporter" evidence="3">
    <location>
        <begin position="320"/>
        <end position="534"/>
    </location>
</feature>
<reference evidence="4 5" key="1">
    <citation type="submission" date="2014-12" db="EMBL/GenBank/DDBJ databases">
        <title>Draft genome sequence of Paenibacillus kamchatkensis strain B-2647.</title>
        <authorList>
            <person name="Karlyshev A.V."/>
            <person name="Kudryashova E.B."/>
        </authorList>
    </citation>
    <scope>NUCLEOTIDE SEQUENCE [LARGE SCALE GENOMIC DNA]</scope>
    <source>
        <strain evidence="4 5">VKM B-2647</strain>
    </source>
</reference>
<dbReference type="Pfam" id="PF12848">
    <property type="entry name" value="ABC_tran_Xtn"/>
    <property type="match status" value="1"/>
</dbReference>
<keyword evidence="5" id="KW-1185">Reference proteome</keyword>
<dbReference type="PROSITE" id="PS50893">
    <property type="entry name" value="ABC_TRANSPORTER_2"/>
    <property type="match status" value="2"/>
</dbReference>
<dbReference type="EMBL" id="JXAK01000025">
    <property type="protein sequence ID" value="KIL40175.1"/>
    <property type="molecule type" value="Genomic_DNA"/>
</dbReference>
<name>A0ABR5AGV2_9BACL</name>
<gene>
    <name evidence="4" type="ORF">SD70_15240</name>
</gene>
<feature type="domain" description="ABC transporter" evidence="3">
    <location>
        <begin position="2"/>
        <end position="252"/>
    </location>
</feature>
<dbReference type="CDD" id="cd03221">
    <property type="entry name" value="ABCF_EF-3"/>
    <property type="match status" value="2"/>
</dbReference>
<dbReference type="SUPFAM" id="SSF52540">
    <property type="entry name" value="P-loop containing nucleoside triphosphate hydrolases"/>
    <property type="match status" value="2"/>
</dbReference>
<dbReference type="InterPro" id="IPR027417">
    <property type="entry name" value="P-loop_NTPase"/>
</dbReference>
<keyword evidence="2 4" id="KW-0067">ATP-binding</keyword>
<sequence>MITVSNVTLRYGKRALFEDVNIKFTPGNCYGLIGANGAGKSTFLKILSGEIEPSKGEVSVAPGERIAVLKQNHYEFDEFEVLKTVIKGHARLYEIMEEKDALYAKPDFSEDDGMRAAELEGEFQELDGWQAESDAAELLLGLGIPTDLHNAKMKDLGGNEKVRVLLAQALFGNPNILLLDEPTNHLNLESIQWLENFLAKFEGTVIVVSHDRHFLNQVCTHIADIDFGKIQLYVGNYDFWYESSQLALKLTRDANKRIEEKRKELESFIARFSANASKSKQATSRKKLLEKLTLEDIRPSNRKYPFIKFQPEREAGKQLLQVEGLTKTIDGEVVLNNLSFTVNKGDKIALVGPNGHAKTTLMRILMGELEADSGTFSWGVTTSQAYFPKDNSDYFSNDLTLVDWLRQYSKDQDESFIRGFLGRMLFSGEEAMKKSSVLSGGEKVRCMLAKMMLSGSNVLLLDEPTNHLDLESITALNNGLIDFDGTMLFVSHDHQFIQTIANRIFEITPSGMIDKMTTYDEYLESEDVKKQRELQYASA</sequence>
<evidence type="ECO:0000313" key="4">
    <source>
        <dbReference type="EMBL" id="KIL40175.1"/>
    </source>
</evidence>
<dbReference type="GO" id="GO:0005524">
    <property type="term" value="F:ATP binding"/>
    <property type="evidence" value="ECO:0007669"/>
    <property type="project" value="UniProtKB-KW"/>
</dbReference>
<dbReference type="InterPro" id="IPR032781">
    <property type="entry name" value="ABC_tran_Xtn"/>
</dbReference>
<dbReference type="InterPro" id="IPR003439">
    <property type="entry name" value="ABC_transporter-like_ATP-bd"/>
</dbReference>
<evidence type="ECO:0000256" key="1">
    <source>
        <dbReference type="ARBA" id="ARBA00022741"/>
    </source>
</evidence>
<protein>
    <submittedName>
        <fullName evidence="4">ABC transporter ATP-binding protein</fullName>
    </submittedName>
</protein>
<dbReference type="Gene3D" id="3.40.50.300">
    <property type="entry name" value="P-loop containing nucleotide triphosphate hydrolases"/>
    <property type="match status" value="2"/>
</dbReference>
<dbReference type="InterPro" id="IPR051309">
    <property type="entry name" value="ABCF_ATPase"/>
</dbReference>
<dbReference type="PANTHER" id="PTHR42855">
    <property type="entry name" value="ABC TRANSPORTER ATP-BINDING SUBUNIT"/>
    <property type="match status" value="1"/>
</dbReference>
<dbReference type="RefSeq" id="WP_041048377.1">
    <property type="nucleotide sequence ID" value="NZ_JXAK01000025.1"/>
</dbReference>
<proteinExistence type="predicted"/>
<organism evidence="4 5">
    <name type="scientific">Gordoniibacillus kamchatkensis</name>
    <dbReference type="NCBI Taxonomy" id="1590651"/>
    <lineage>
        <taxon>Bacteria</taxon>
        <taxon>Bacillati</taxon>
        <taxon>Bacillota</taxon>
        <taxon>Bacilli</taxon>
        <taxon>Bacillales</taxon>
        <taxon>Paenibacillaceae</taxon>
        <taxon>Gordoniibacillus</taxon>
    </lineage>
</organism>
<dbReference type="Proteomes" id="UP000031967">
    <property type="component" value="Unassembled WGS sequence"/>
</dbReference>
<keyword evidence="1" id="KW-0547">Nucleotide-binding</keyword>
<evidence type="ECO:0000259" key="3">
    <source>
        <dbReference type="PROSITE" id="PS50893"/>
    </source>
</evidence>